<proteinExistence type="inferred from homology"/>
<dbReference type="SUPFAM" id="SSF100950">
    <property type="entry name" value="NagB/RpiA/CoA transferase-like"/>
    <property type="match status" value="1"/>
</dbReference>
<sequence length="243" mass="27117">MNKPNLKVFETVDNLLFSLADSFVEIGNEAVEDNGHFNVVLSGGSSPKKLYELLASPAYRNKLDWSKVHFFFGDERNVPANDPQNNALMARKALFEPLLVPEAHIHAIDTSLAPDKAAEAYMETIKKQFTKKPIHFDLILLGLGDDSHTASLFPYTTVLKEKEASVKSVFVDKLNTDRITLTAALINQAKRIAFLVYGKDKAAAVETIFGEVRDTEKYPAQLIRQDNQTSWFLDKDSASKIIG</sequence>
<evidence type="ECO:0000256" key="3">
    <source>
        <dbReference type="ARBA" id="ARBA00004961"/>
    </source>
</evidence>
<evidence type="ECO:0000256" key="6">
    <source>
        <dbReference type="ARBA" id="ARBA00020337"/>
    </source>
</evidence>
<protein>
    <recommendedName>
        <fullName evidence="6 7">6-phosphogluconolactonase</fullName>
        <shortName evidence="7">6PGL</shortName>
        <ecNumber evidence="5 7">3.1.1.31</ecNumber>
    </recommendedName>
</protein>
<evidence type="ECO:0000259" key="8">
    <source>
        <dbReference type="Pfam" id="PF01182"/>
    </source>
</evidence>
<evidence type="ECO:0000256" key="4">
    <source>
        <dbReference type="ARBA" id="ARBA00010662"/>
    </source>
</evidence>
<dbReference type="PANTHER" id="PTHR11054">
    <property type="entry name" value="6-PHOSPHOGLUCONOLACTONASE"/>
    <property type="match status" value="1"/>
</dbReference>
<dbReference type="InterPro" id="IPR005900">
    <property type="entry name" value="6-phosphogluconolactonase_DevB"/>
</dbReference>
<dbReference type="EC" id="3.1.1.31" evidence="5 7"/>
<dbReference type="RefSeq" id="WP_132225221.1">
    <property type="nucleotide sequence ID" value="NZ_SMGO01000003.1"/>
</dbReference>
<evidence type="ECO:0000313" key="9">
    <source>
        <dbReference type="EMBL" id="TCK80672.1"/>
    </source>
</evidence>
<comment type="similarity">
    <text evidence="4 7">Belongs to the glucosamine/galactosamine-6-phosphate isomerase family. 6-phosphogluconolactonase subfamily.</text>
</comment>
<feature type="domain" description="Glucosamine/galactosamine-6-phosphate isomerase" evidence="8">
    <location>
        <begin position="13"/>
        <end position="231"/>
    </location>
</feature>
<dbReference type="UniPathway" id="UPA00115">
    <property type="reaction ID" value="UER00409"/>
</dbReference>
<dbReference type="Gene3D" id="3.40.50.1360">
    <property type="match status" value="1"/>
</dbReference>
<comment type="catalytic activity">
    <reaction evidence="1 7">
        <text>6-phospho-D-glucono-1,5-lactone + H2O = 6-phospho-D-gluconate + H(+)</text>
        <dbReference type="Rhea" id="RHEA:12556"/>
        <dbReference type="ChEBI" id="CHEBI:15377"/>
        <dbReference type="ChEBI" id="CHEBI:15378"/>
        <dbReference type="ChEBI" id="CHEBI:57955"/>
        <dbReference type="ChEBI" id="CHEBI:58759"/>
        <dbReference type="EC" id="3.1.1.31"/>
    </reaction>
</comment>
<dbReference type="AlphaFoldDB" id="A0A4R1LPK1"/>
<dbReference type="OrthoDB" id="9810967at2"/>
<evidence type="ECO:0000313" key="10">
    <source>
        <dbReference type="Proteomes" id="UP000294616"/>
    </source>
</evidence>
<evidence type="ECO:0000256" key="1">
    <source>
        <dbReference type="ARBA" id="ARBA00000832"/>
    </source>
</evidence>
<dbReference type="Pfam" id="PF01182">
    <property type="entry name" value="Glucosamine_iso"/>
    <property type="match status" value="1"/>
</dbReference>
<keyword evidence="10" id="KW-1185">Reference proteome</keyword>
<reference evidence="9 10" key="1">
    <citation type="submission" date="2019-03" db="EMBL/GenBank/DDBJ databases">
        <title>Genomic Encyclopedia of Archaeal and Bacterial Type Strains, Phase II (KMG-II): from individual species to whole genera.</title>
        <authorList>
            <person name="Goeker M."/>
        </authorList>
    </citation>
    <scope>NUCLEOTIDE SEQUENCE [LARGE SCALE GENOMIC DNA]</scope>
    <source>
        <strain evidence="9 10">DSM 22554</strain>
    </source>
</reference>
<comment type="caution">
    <text evidence="9">The sequence shown here is derived from an EMBL/GenBank/DDBJ whole genome shotgun (WGS) entry which is preliminary data.</text>
</comment>
<dbReference type="GO" id="GO:0006098">
    <property type="term" value="P:pentose-phosphate shunt"/>
    <property type="evidence" value="ECO:0007669"/>
    <property type="project" value="UniProtKB-UniPathway"/>
</dbReference>
<dbReference type="EMBL" id="SMGO01000003">
    <property type="protein sequence ID" value="TCK80672.1"/>
    <property type="molecule type" value="Genomic_DNA"/>
</dbReference>
<accession>A0A4R1LPK1</accession>
<dbReference type="NCBIfam" id="TIGR01198">
    <property type="entry name" value="pgl"/>
    <property type="match status" value="1"/>
</dbReference>
<evidence type="ECO:0000256" key="2">
    <source>
        <dbReference type="ARBA" id="ARBA00002681"/>
    </source>
</evidence>
<evidence type="ECO:0000256" key="7">
    <source>
        <dbReference type="RuleBase" id="RU365095"/>
    </source>
</evidence>
<name>A0A4R1LPK1_9SPHI</name>
<evidence type="ECO:0000256" key="5">
    <source>
        <dbReference type="ARBA" id="ARBA00013198"/>
    </source>
</evidence>
<dbReference type="InterPro" id="IPR037171">
    <property type="entry name" value="NagB/RpiA_transferase-like"/>
</dbReference>
<gene>
    <name evidence="7" type="primary">pgl</name>
    <name evidence="9" type="ORF">C8N28_2417</name>
</gene>
<dbReference type="GO" id="GO:0017057">
    <property type="term" value="F:6-phosphogluconolactonase activity"/>
    <property type="evidence" value="ECO:0007669"/>
    <property type="project" value="UniProtKB-UniRule"/>
</dbReference>
<dbReference type="PANTHER" id="PTHR11054:SF0">
    <property type="entry name" value="6-PHOSPHOGLUCONOLACTONASE"/>
    <property type="match status" value="1"/>
</dbReference>
<organism evidence="9 10">
    <name type="scientific">Albibacterium bauzanense</name>
    <dbReference type="NCBI Taxonomy" id="653929"/>
    <lineage>
        <taxon>Bacteria</taxon>
        <taxon>Pseudomonadati</taxon>
        <taxon>Bacteroidota</taxon>
        <taxon>Sphingobacteriia</taxon>
        <taxon>Sphingobacteriales</taxon>
        <taxon>Sphingobacteriaceae</taxon>
        <taxon>Albibacterium</taxon>
    </lineage>
</organism>
<comment type="function">
    <text evidence="2 7">Hydrolysis of 6-phosphogluconolactone to 6-phosphogluconate.</text>
</comment>
<dbReference type="InterPro" id="IPR039104">
    <property type="entry name" value="6PGL"/>
</dbReference>
<comment type="pathway">
    <text evidence="3 7">Carbohydrate degradation; pentose phosphate pathway; D-ribulose 5-phosphate from D-glucose 6-phosphate (oxidative stage): step 2/3.</text>
</comment>
<dbReference type="GO" id="GO:0005975">
    <property type="term" value="P:carbohydrate metabolic process"/>
    <property type="evidence" value="ECO:0007669"/>
    <property type="project" value="UniProtKB-UniRule"/>
</dbReference>
<dbReference type="CDD" id="cd01400">
    <property type="entry name" value="6PGL"/>
    <property type="match status" value="1"/>
</dbReference>
<dbReference type="Proteomes" id="UP000294616">
    <property type="component" value="Unassembled WGS sequence"/>
</dbReference>
<keyword evidence="7" id="KW-0378">Hydrolase</keyword>
<dbReference type="InterPro" id="IPR006148">
    <property type="entry name" value="Glc/Gal-6P_isomerase"/>
</dbReference>